<dbReference type="OrthoDB" id="446244at2759"/>
<dbReference type="GO" id="GO:0017111">
    <property type="term" value="F:ribonucleoside triphosphate phosphatase activity"/>
    <property type="evidence" value="ECO:0007669"/>
    <property type="project" value="InterPro"/>
</dbReference>
<keyword evidence="1" id="KW-0547">Nucleotide-binding</keyword>
<dbReference type="OMA" id="NYSVHIE"/>
<dbReference type="PANTHER" id="PTHR43146">
    <property type="entry name" value="CANCER-RELATED NUCLEOSIDE-TRIPHOSPHATASE"/>
    <property type="match status" value="1"/>
</dbReference>
<dbReference type="Proteomes" id="UP000054359">
    <property type="component" value="Unassembled WGS sequence"/>
</dbReference>
<protein>
    <submittedName>
        <fullName evidence="4">Cancer-related nucleoside-triphosphatase-like protein</fullName>
    </submittedName>
</protein>
<evidence type="ECO:0000256" key="2">
    <source>
        <dbReference type="ARBA" id="ARBA00022801"/>
    </source>
</evidence>
<dbReference type="PANTHER" id="PTHR43146:SF1">
    <property type="entry name" value="CANCER-RELATED NUCLEOSIDE-TRIPHOSPHATASE"/>
    <property type="match status" value="1"/>
</dbReference>
<dbReference type="GO" id="GO:0005524">
    <property type="term" value="F:ATP binding"/>
    <property type="evidence" value="ECO:0007669"/>
    <property type="project" value="UniProtKB-KW"/>
</dbReference>
<evidence type="ECO:0000313" key="5">
    <source>
        <dbReference type="Proteomes" id="UP000054359"/>
    </source>
</evidence>
<feature type="non-terminal residue" evidence="4">
    <location>
        <position position="108"/>
    </location>
</feature>
<gene>
    <name evidence="4" type="ORF">X975_26459</name>
</gene>
<dbReference type="InterPro" id="IPR004948">
    <property type="entry name" value="Nuc-triphosphatase_THEP1"/>
</dbReference>
<dbReference type="InterPro" id="IPR027417">
    <property type="entry name" value="P-loop_NTPase"/>
</dbReference>
<dbReference type="EMBL" id="KK120925">
    <property type="protein sequence ID" value="KFM79386.1"/>
    <property type="molecule type" value="Genomic_DNA"/>
</dbReference>
<evidence type="ECO:0000313" key="4">
    <source>
        <dbReference type="EMBL" id="KFM79386.1"/>
    </source>
</evidence>
<keyword evidence="3" id="KW-0067">ATP-binding</keyword>
<name>A0A087UPU7_STEMI</name>
<dbReference type="AlphaFoldDB" id="A0A087UPU7"/>
<dbReference type="Pfam" id="PF03266">
    <property type="entry name" value="NTPase_1"/>
    <property type="match status" value="1"/>
</dbReference>
<dbReference type="SUPFAM" id="SSF52540">
    <property type="entry name" value="P-loop containing nucleoside triphosphate hydrolases"/>
    <property type="match status" value="1"/>
</dbReference>
<dbReference type="STRING" id="407821.A0A087UPU7"/>
<organism evidence="4 5">
    <name type="scientific">Stegodyphus mimosarum</name>
    <name type="common">African social velvet spider</name>
    <dbReference type="NCBI Taxonomy" id="407821"/>
    <lineage>
        <taxon>Eukaryota</taxon>
        <taxon>Metazoa</taxon>
        <taxon>Ecdysozoa</taxon>
        <taxon>Arthropoda</taxon>
        <taxon>Chelicerata</taxon>
        <taxon>Arachnida</taxon>
        <taxon>Araneae</taxon>
        <taxon>Araneomorphae</taxon>
        <taxon>Entelegynae</taxon>
        <taxon>Eresoidea</taxon>
        <taxon>Eresidae</taxon>
        <taxon>Stegodyphus</taxon>
    </lineage>
</organism>
<sequence length="108" mass="11953">MSNRHILLTGPPGVGKTTVIKKSCELLKNKNVKYHGFFTEEVKRGRERVGFDVVTTEGNRSTLARVSSSDQSSRGFPKVGKYLVDVSSFEKLALPVFDSSVSISYKLI</sequence>
<reference evidence="4 5" key="1">
    <citation type="submission" date="2013-11" db="EMBL/GenBank/DDBJ databases">
        <title>Genome sequencing of Stegodyphus mimosarum.</title>
        <authorList>
            <person name="Bechsgaard J."/>
        </authorList>
    </citation>
    <scope>NUCLEOTIDE SEQUENCE [LARGE SCALE GENOMIC DNA]</scope>
</reference>
<evidence type="ECO:0000256" key="1">
    <source>
        <dbReference type="ARBA" id="ARBA00022741"/>
    </source>
</evidence>
<dbReference type="Gene3D" id="3.40.50.300">
    <property type="entry name" value="P-loop containing nucleotide triphosphate hydrolases"/>
    <property type="match status" value="1"/>
</dbReference>
<proteinExistence type="predicted"/>
<accession>A0A087UPU7</accession>
<keyword evidence="5" id="KW-1185">Reference proteome</keyword>
<evidence type="ECO:0000256" key="3">
    <source>
        <dbReference type="ARBA" id="ARBA00022840"/>
    </source>
</evidence>
<keyword evidence="2" id="KW-0378">Hydrolase</keyword>